<evidence type="ECO:0000313" key="1">
    <source>
        <dbReference type="EMBL" id="ORA39346.1"/>
    </source>
</evidence>
<organism evidence="1 2">
    <name type="scientific">Mycobacterium aquaticum</name>
    <dbReference type="NCBI Taxonomy" id="1927124"/>
    <lineage>
        <taxon>Bacteria</taxon>
        <taxon>Bacillati</taxon>
        <taxon>Actinomycetota</taxon>
        <taxon>Actinomycetes</taxon>
        <taxon>Mycobacteriales</taxon>
        <taxon>Mycobacteriaceae</taxon>
        <taxon>Mycobacterium</taxon>
    </lineage>
</organism>
<dbReference type="Gene3D" id="1.10.357.10">
    <property type="entry name" value="Tetracycline Repressor, domain 2"/>
    <property type="match status" value="1"/>
</dbReference>
<name>A0A1X0BBZ0_9MYCO</name>
<reference evidence="1 2" key="1">
    <citation type="submission" date="2017-02" db="EMBL/GenBank/DDBJ databases">
        <title>The new phylogeny of genus Mycobacterium.</title>
        <authorList>
            <person name="Tortoli E."/>
            <person name="Trovato A."/>
            <person name="Cirillo D.M."/>
        </authorList>
    </citation>
    <scope>NUCLEOTIDE SEQUENCE [LARGE SCALE GENOMIC DNA]</scope>
    <source>
        <strain evidence="1 2">RW6</strain>
    </source>
</reference>
<accession>A0A1X0BBZ0</accession>
<evidence type="ECO:0008006" key="3">
    <source>
        <dbReference type="Google" id="ProtNLM"/>
    </source>
</evidence>
<keyword evidence="2" id="KW-1185">Reference proteome</keyword>
<dbReference type="STRING" id="1927124.BST13_03560"/>
<evidence type="ECO:0000313" key="2">
    <source>
        <dbReference type="Proteomes" id="UP000192448"/>
    </source>
</evidence>
<dbReference type="SUPFAM" id="SSF48498">
    <property type="entry name" value="Tetracyclin repressor-like, C-terminal domain"/>
    <property type="match status" value="1"/>
</dbReference>
<dbReference type="AlphaFoldDB" id="A0A1X0BBZ0"/>
<comment type="caution">
    <text evidence="1">The sequence shown here is derived from an EMBL/GenBank/DDBJ whole genome shotgun (WGS) entry which is preliminary data.</text>
</comment>
<dbReference type="InterPro" id="IPR036271">
    <property type="entry name" value="Tet_transcr_reg_TetR-rel_C_sf"/>
</dbReference>
<proteinExistence type="predicted"/>
<dbReference type="Proteomes" id="UP000192448">
    <property type="component" value="Unassembled WGS sequence"/>
</dbReference>
<sequence>MASVASVALGSASYHYENIDELMFEAFAAWVQSQTDRFMPPFQAAVDEDTLVAAVLNLIDVMYGDKRDRILLFEIYAHSVRDPAYHRLVENWSVSTRAELARLYSTETAQRLEAAWEGVGVQLIMGGSLQSAEDAEPFIRLVLSQEKAKAPRRRATQKQSPKTT</sequence>
<gene>
    <name evidence="1" type="ORF">BST13_03560</name>
</gene>
<protein>
    <recommendedName>
        <fullName evidence="3">TetR family transcriptional regulator</fullName>
    </recommendedName>
</protein>
<dbReference type="EMBL" id="MVHF01000002">
    <property type="protein sequence ID" value="ORA39346.1"/>
    <property type="molecule type" value="Genomic_DNA"/>
</dbReference>